<dbReference type="STRING" id="126957.T1J601"/>
<dbReference type="PhylomeDB" id="T1J601"/>
<dbReference type="EC" id="1.13.11.6" evidence="10"/>
<dbReference type="PANTHER" id="PTHR15497">
    <property type="entry name" value="3-HYDROXYANTHRANILATE 3,4-DIOXYGENASE"/>
    <property type="match status" value="1"/>
</dbReference>
<evidence type="ECO:0000256" key="3">
    <source>
        <dbReference type="ARBA" id="ARBA00022490"/>
    </source>
</evidence>
<evidence type="ECO:0000256" key="5">
    <source>
        <dbReference type="ARBA" id="ARBA00022723"/>
    </source>
</evidence>
<evidence type="ECO:0000256" key="10">
    <source>
        <dbReference type="HAMAP-Rule" id="MF_03019"/>
    </source>
</evidence>
<dbReference type="Gene3D" id="2.60.120.10">
    <property type="entry name" value="Jelly Rolls"/>
    <property type="match status" value="1"/>
</dbReference>
<dbReference type="AlphaFoldDB" id="T1J601"/>
<evidence type="ECO:0000313" key="12">
    <source>
        <dbReference type="Proteomes" id="UP000014500"/>
    </source>
</evidence>
<evidence type="ECO:0000256" key="8">
    <source>
        <dbReference type="ARBA" id="ARBA00023004"/>
    </source>
</evidence>
<dbReference type="GO" id="GO:0034354">
    <property type="term" value="P:'de novo' NAD+ biosynthetic process from L-tryptophan"/>
    <property type="evidence" value="ECO:0007669"/>
    <property type="project" value="UniProtKB-UniRule"/>
</dbReference>
<comment type="function">
    <text evidence="2 10">Catalyzes the oxidative ring opening of 3-hydroxyanthranilate to 2-amino-3-carboxymuconate semialdehyde, which spontaneously cyclizes to quinolinate.</text>
</comment>
<keyword evidence="7 10" id="KW-0560">Oxidoreductase</keyword>
<dbReference type="Proteomes" id="UP000014500">
    <property type="component" value="Unassembled WGS sequence"/>
</dbReference>
<comment type="cofactor">
    <cofactor evidence="1 10">
        <name>Fe(2+)</name>
        <dbReference type="ChEBI" id="CHEBI:29033"/>
    </cofactor>
</comment>
<evidence type="ECO:0000256" key="9">
    <source>
        <dbReference type="ARBA" id="ARBA00052793"/>
    </source>
</evidence>
<feature type="binding site" evidence="10">
    <location>
        <position position="51"/>
    </location>
    <ligand>
        <name>Fe cation</name>
        <dbReference type="ChEBI" id="CHEBI:24875"/>
        <note>catalytic</note>
    </ligand>
</feature>
<comment type="caution">
    <text evidence="10">Lacks conserved residue(s) required for the propagation of feature annotation.</text>
</comment>
<keyword evidence="8 10" id="KW-0408">Iron</keyword>
<dbReference type="OMA" id="ILYERWL"/>
<name>T1J601_STRMM</name>
<dbReference type="NCBIfam" id="TIGR03037">
    <property type="entry name" value="anthran_nbaC"/>
    <property type="match status" value="1"/>
</dbReference>
<comment type="pathway">
    <text evidence="10">Cofactor biosynthesis; NAD(+) biosynthesis; quinolinate from L-kynurenine: step 3/3.</text>
</comment>
<proteinExistence type="inferred from homology"/>
<comment type="subcellular location">
    <subcellularLocation>
        <location evidence="10">Cytoplasm</location>
    </subcellularLocation>
</comment>
<dbReference type="GO" id="GO:0005737">
    <property type="term" value="C:cytoplasm"/>
    <property type="evidence" value="ECO:0007669"/>
    <property type="project" value="UniProtKB-SubCell"/>
</dbReference>
<feature type="binding site" evidence="10">
    <location>
        <position position="41"/>
    </location>
    <ligand>
        <name>O2</name>
        <dbReference type="ChEBI" id="CHEBI:15379"/>
    </ligand>
</feature>
<keyword evidence="12" id="KW-1185">Reference proteome</keyword>
<accession>T1J601</accession>
<dbReference type="CDD" id="cd06123">
    <property type="entry name" value="cupin_HAO"/>
    <property type="match status" value="1"/>
</dbReference>
<evidence type="ECO:0000313" key="11">
    <source>
        <dbReference type="EnsemblMetazoa" id="SMAR009064-PA"/>
    </source>
</evidence>
<dbReference type="EMBL" id="JH431869">
    <property type="status" value="NOT_ANNOTATED_CDS"/>
    <property type="molecule type" value="Genomic_DNA"/>
</dbReference>
<evidence type="ECO:0000256" key="7">
    <source>
        <dbReference type="ARBA" id="ARBA00023002"/>
    </source>
</evidence>
<dbReference type="InterPro" id="IPR011051">
    <property type="entry name" value="RmlC_Cupin_sf"/>
</dbReference>
<dbReference type="GO" id="GO:0008198">
    <property type="term" value="F:ferrous iron binding"/>
    <property type="evidence" value="ECO:0007669"/>
    <property type="project" value="UniProtKB-UniRule"/>
</dbReference>
<dbReference type="HOGENOM" id="CLU_064845_0_0_1"/>
<dbReference type="HAMAP" id="MF_00825">
    <property type="entry name" value="3_HAO"/>
    <property type="match status" value="1"/>
</dbReference>
<dbReference type="EnsemblMetazoa" id="SMAR009064-RA">
    <property type="protein sequence ID" value="SMAR009064-PA"/>
    <property type="gene ID" value="SMAR009064"/>
</dbReference>
<evidence type="ECO:0000256" key="6">
    <source>
        <dbReference type="ARBA" id="ARBA00022964"/>
    </source>
</evidence>
<feature type="region of interest" description="Domain B" evidence="10">
    <location>
        <begin position="169"/>
        <end position="288"/>
    </location>
</feature>
<dbReference type="GO" id="GO:0043420">
    <property type="term" value="P:anthranilate metabolic process"/>
    <property type="evidence" value="ECO:0007669"/>
    <property type="project" value="UniProtKB-UniRule"/>
</dbReference>
<dbReference type="InterPro" id="IPR014710">
    <property type="entry name" value="RmlC-like_jellyroll"/>
</dbReference>
<reference evidence="12" key="1">
    <citation type="submission" date="2011-05" db="EMBL/GenBank/DDBJ databases">
        <authorList>
            <person name="Richards S.R."/>
            <person name="Qu J."/>
            <person name="Jiang H."/>
            <person name="Jhangiani S.N."/>
            <person name="Agravi P."/>
            <person name="Goodspeed R."/>
            <person name="Gross S."/>
            <person name="Mandapat C."/>
            <person name="Jackson L."/>
            <person name="Mathew T."/>
            <person name="Pu L."/>
            <person name="Thornton R."/>
            <person name="Saada N."/>
            <person name="Wilczek-Boney K.B."/>
            <person name="Lee S."/>
            <person name="Kovar C."/>
            <person name="Wu Y."/>
            <person name="Scherer S.E."/>
            <person name="Worley K.C."/>
            <person name="Muzny D.M."/>
            <person name="Gibbs R."/>
        </authorList>
    </citation>
    <scope>NUCLEOTIDE SEQUENCE</scope>
    <source>
        <strain evidence="12">Brora</strain>
    </source>
</reference>
<dbReference type="GO" id="GO:0000334">
    <property type="term" value="F:3-hydroxyanthranilate 3,4-dioxygenase activity"/>
    <property type="evidence" value="ECO:0007669"/>
    <property type="project" value="UniProtKB-UniRule"/>
</dbReference>
<dbReference type="InterPro" id="IPR010329">
    <property type="entry name" value="3hydroanth_dOase"/>
</dbReference>
<dbReference type="UniPathway" id="UPA00253">
    <property type="reaction ID" value="UER00330"/>
</dbReference>
<feature type="binding site" evidence="10">
    <location>
        <position position="89"/>
    </location>
    <ligand>
        <name>Fe cation</name>
        <dbReference type="ChEBI" id="CHEBI:24875"/>
        <note>catalytic</note>
    </ligand>
</feature>
<organism evidence="11 12">
    <name type="scientific">Strigamia maritima</name>
    <name type="common">European centipede</name>
    <name type="synonym">Geophilus maritimus</name>
    <dbReference type="NCBI Taxonomy" id="126957"/>
    <lineage>
        <taxon>Eukaryota</taxon>
        <taxon>Metazoa</taxon>
        <taxon>Ecdysozoa</taxon>
        <taxon>Arthropoda</taxon>
        <taxon>Myriapoda</taxon>
        <taxon>Chilopoda</taxon>
        <taxon>Pleurostigmophora</taxon>
        <taxon>Geophilomorpha</taxon>
        <taxon>Linotaeniidae</taxon>
        <taxon>Strigamia</taxon>
    </lineage>
</organism>
<evidence type="ECO:0000256" key="1">
    <source>
        <dbReference type="ARBA" id="ARBA00001954"/>
    </source>
</evidence>
<feature type="binding site" evidence="10">
    <location>
        <position position="103"/>
    </location>
    <ligand>
        <name>substrate</name>
    </ligand>
</feature>
<keyword evidence="5 10" id="KW-0479">Metal-binding</keyword>
<feature type="binding site" evidence="10">
    <location>
        <position position="45"/>
    </location>
    <ligand>
        <name>Fe cation</name>
        <dbReference type="ChEBI" id="CHEBI:24875"/>
        <note>catalytic</note>
    </ligand>
</feature>
<comment type="catalytic activity">
    <reaction evidence="9 10">
        <text>3-hydroxyanthranilate + O2 = (2Z,4Z)-2-amino-3-carboxymuconate 6-semialdehyde</text>
        <dbReference type="Rhea" id="RHEA:17953"/>
        <dbReference type="ChEBI" id="CHEBI:15379"/>
        <dbReference type="ChEBI" id="CHEBI:36559"/>
        <dbReference type="ChEBI" id="CHEBI:77612"/>
        <dbReference type="EC" id="1.13.11.6"/>
    </reaction>
</comment>
<keyword evidence="6 10" id="KW-0223">Dioxygenase</keyword>
<feature type="region of interest" description="Domain A (catalytic)" evidence="10">
    <location>
        <begin position="1"/>
        <end position="169"/>
    </location>
</feature>
<dbReference type="GO" id="GO:0019805">
    <property type="term" value="P:quinolinate biosynthetic process"/>
    <property type="evidence" value="ECO:0007669"/>
    <property type="project" value="UniProtKB-UniRule"/>
</dbReference>
<dbReference type="PANTHER" id="PTHR15497:SF1">
    <property type="entry name" value="3-HYDROXYANTHRANILATE 3,4-DIOXYGENASE"/>
    <property type="match status" value="1"/>
</dbReference>
<feature type="binding site" evidence="10">
    <location>
        <position position="93"/>
    </location>
    <ligand>
        <name>substrate</name>
    </ligand>
</feature>
<dbReference type="eggNOG" id="KOG3995">
    <property type="taxonomic scope" value="Eukaryota"/>
</dbReference>
<keyword evidence="3 10" id="KW-0963">Cytoplasm</keyword>
<feature type="binding site" evidence="10">
    <location>
        <position position="51"/>
    </location>
    <ligand>
        <name>substrate</name>
    </ligand>
</feature>
<dbReference type="Pfam" id="PF06052">
    <property type="entry name" value="3-HAO"/>
    <property type="match status" value="1"/>
</dbReference>
<dbReference type="SUPFAM" id="SSF51182">
    <property type="entry name" value="RmlC-like cupins"/>
    <property type="match status" value="1"/>
</dbReference>
<protein>
    <recommendedName>
        <fullName evidence="10">3-hydroxyanthranilate 3,4-dioxygenase</fullName>
        <ecNumber evidence="10">1.13.11.6</ecNumber>
    </recommendedName>
    <alternativeName>
        <fullName evidence="10">3-hydroxyanthranilate oxygenase</fullName>
        <shortName evidence="10">3-HAO</shortName>
    </alternativeName>
    <alternativeName>
        <fullName evidence="10">3-hydroxyanthranilic acid dioxygenase</fullName>
        <shortName evidence="10">HAD</shortName>
    </alternativeName>
</protein>
<comment type="similarity">
    <text evidence="10">Belongs to the 3-HAO family.</text>
</comment>
<evidence type="ECO:0000256" key="4">
    <source>
        <dbReference type="ARBA" id="ARBA00022642"/>
    </source>
</evidence>
<keyword evidence="4 10" id="KW-0662">Pyridine nucleotide biosynthesis</keyword>
<sequence length="288" mass="33239">MALNVDEWLIQNKTYFQPPVCNRMMHNDQLKVFYVGGPNTRLDYHIEEGEELFYMHRGQMVLKVVTNNKLQNVIIKQGEIFLLPARIPHSPQRQENTIGLVIERERTSNEQDCVRYFVENSTAPLYEHWFHCTDLGNQLVPIIKNFFSSEQYKTGKPIAESLNNSPPYQGDALRKLELPIDIEDWLRSNQEEIHSTGWKRLYGTPYETDVIVYGRGQHVGLCEVADAFLWQMRSSASVTTSNAVYSLQRTNDTLLVPRGTRYTINASDSSFTMVVTMDPSNKPRTKSQ</sequence>
<dbReference type="FunFam" id="2.60.120.10:FF:000077">
    <property type="entry name" value="3-hydroxyanthranilate 3,4-dioxygenase"/>
    <property type="match status" value="1"/>
</dbReference>
<dbReference type="GO" id="GO:0006569">
    <property type="term" value="P:L-tryptophan catabolic process"/>
    <property type="evidence" value="ECO:0007669"/>
    <property type="project" value="UniProtKB-UniRule"/>
</dbReference>
<evidence type="ECO:0000256" key="2">
    <source>
        <dbReference type="ARBA" id="ARBA00002752"/>
    </source>
</evidence>
<reference evidence="11" key="2">
    <citation type="submission" date="2015-02" db="UniProtKB">
        <authorList>
            <consortium name="EnsemblMetazoa"/>
        </authorList>
    </citation>
    <scope>IDENTIFICATION</scope>
</reference>